<reference evidence="2 3" key="1">
    <citation type="journal article" date="2020" name="Biotechnol. Biofuels">
        <title>New insights from the biogas microbiome by comprehensive genome-resolved metagenomics of nearly 1600 species originating from multiple anaerobic digesters.</title>
        <authorList>
            <person name="Campanaro S."/>
            <person name="Treu L."/>
            <person name="Rodriguez-R L.M."/>
            <person name="Kovalovszki A."/>
            <person name="Ziels R.M."/>
            <person name="Maus I."/>
            <person name="Zhu X."/>
            <person name="Kougias P.G."/>
            <person name="Basile A."/>
            <person name="Luo G."/>
            <person name="Schluter A."/>
            <person name="Konstantinidis K.T."/>
            <person name="Angelidaki I."/>
        </authorList>
    </citation>
    <scope>NUCLEOTIDE SEQUENCE [LARGE SCALE GENOMIC DNA]</scope>
    <source>
        <strain evidence="2">AS27yjCOA_165</strain>
    </source>
</reference>
<evidence type="ECO:0000256" key="1">
    <source>
        <dbReference type="SAM" id="Phobius"/>
    </source>
</evidence>
<name>A0A7X9DLI5_UNCKA</name>
<feature type="transmembrane region" description="Helical" evidence="1">
    <location>
        <begin position="57"/>
        <end position="80"/>
    </location>
</feature>
<evidence type="ECO:0000313" key="2">
    <source>
        <dbReference type="EMBL" id="NMB70473.1"/>
    </source>
</evidence>
<feature type="transmembrane region" description="Helical" evidence="1">
    <location>
        <begin position="86"/>
        <end position="107"/>
    </location>
</feature>
<keyword evidence="1" id="KW-0472">Membrane</keyword>
<proteinExistence type="predicted"/>
<accession>A0A7X9DLI5</accession>
<sequence length="121" mass="13901">MLVPILKWVGVEESHSYGTADIRGFLTKVFLMLGLVGTLLHFLMNKLLKIQLKISRWWGLGVIFGFFIFSVVSCFSPTAMAGSQSTVPVLVFFLLFSFFSYVRYLLFQFLGKWLPTKLLHR</sequence>
<protein>
    <submittedName>
        <fullName evidence="2">Uncharacterized protein</fullName>
    </submittedName>
</protein>
<keyword evidence="1" id="KW-0812">Transmembrane</keyword>
<feature type="transmembrane region" description="Helical" evidence="1">
    <location>
        <begin position="25"/>
        <end position="45"/>
    </location>
</feature>
<evidence type="ECO:0000313" key="3">
    <source>
        <dbReference type="Proteomes" id="UP000526033"/>
    </source>
</evidence>
<gene>
    <name evidence="2" type="ORF">GYA27_04775</name>
</gene>
<keyword evidence="1" id="KW-1133">Transmembrane helix</keyword>
<organism evidence="2 3">
    <name type="scientific">candidate division WWE3 bacterium</name>
    <dbReference type="NCBI Taxonomy" id="2053526"/>
    <lineage>
        <taxon>Bacteria</taxon>
        <taxon>Katanobacteria</taxon>
    </lineage>
</organism>
<comment type="caution">
    <text evidence="2">The sequence shown here is derived from an EMBL/GenBank/DDBJ whole genome shotgun (WGS) entry which is preliminary data.</text>
</comment>
<dbReference type="AlphaFoldDB" id="A0A7X9DLI5"/>
<dbReference type="EMBL" id="JAAZNL010000064">
    <property type="protein sequence ID" value="NMB70473.1"/>
    <property type="molecule type" value="Genomic_DNA"/>
</dbReference>
<dbReference type="Proteomes" id="UP000526033">
    <property type="component" value="Unassembled WGS sequence"/>
</dbReference>